<protein>
    <submittedName>
        <fullName evidence="3">Uncharacterized protein</fullName>
    </submittedName>
</protein>
<feature type="compositionally biased region" description="Polar residues" evidence="1">
    <location>
        <begin position="65"/>
        <end position="87"/>
    </location>
</feature>
<evidence type="ECO:0000256" key="2">
    <source>
        <dbReference type="SAM" id="Phobius"/>
    </source>
</evidence>
<feature type="region of interest" description="Disordered" evidence="1">
    <location>
        <begin position="51"/>
        <end position="87"/>
    </location>
</feature>
<dbReference type="AlphaFoldDB" id="A0AA36CFW0"/>
<accession>A0AA36CFW0</accession>
<evidence type="ECO:0000313" key="4">
    <source>
        <dbReference type="EMBL" id="CAJ0574670.1"/>
    </source>
</evidence>
<keyword evidence="2" id="KW-0472">Membrane</keyword>
<evidence type="ECO:0000256" key="1">
    <source>
        <dbReference type="SAM" id="MobiDB-lite"/>
    </source>
</evidence>
<evidence type="ECO:0000313" key="3">
    <source>
        <dbReference type="EMBL" id="CAJ0567601.1"/>
    </source>
</evidence>
<sequence>MEELQSLLPSSCNGAMELFFYLFIAHNICVIYLIGRLYGQVAELKAELNGSTTSSQRRVERNASPLGTYTKTYPTSDSTSHRNGILL</sequence>
<keyword evidence="2" id="KW-1133">Transmembrane helix</keyword>
<gene>
    <name evidence="4" type="ORF">MSPICULIGERA_LOCUS12999</name>
    <name evidence="3" type="ORF">MSPICULIGERA_LOCUS6148</name>
</gene>
<keyword evidence="5" id="KW-1185">Reference proteome</keyword>
<proteinExistence type="predicted"/>
<organism evidence="3 5">
    <name type="scientific">Mesorhabditis spiculigera</name>
    <dbReference type="NCBI Taxonomy" id="96644"/>
    <lineage>
        <taxon>Eukaryota</taxon>
        <taxon>Metazoa</taxon>
        <taxon>Ecdysozoa</taxon>
        <taxon>Nematoda</taxon>
        <taxon>Chromadorea</taxon>
        <taxon>Rhabditida</taxon>
        <taxon>Rhabditina</taxon>
        <taxon>Rhabditomorpha</taxon>
        <taxon>Rhabditoidea</taxon>
        <taxon>Rhabditidae</taxon>
        <taxon>Mesorhabditinae</taxon>
        <taxon>Mesorhabditis</taxon>
    </lineage>
</organism>
<reference evidence="3" key="1">
    <citation type="submission" date="2023-06" db="EMBL/GenBank/DDBJ databases">
        <authorList>
            <person name="Delattre M."/>
        </authorList>
    </citation>
    <scope>NUCLEOTIDE SEQUENCE</scope>
    <source>
        <strain evidence="3">AF72</strain>
    </source>
</reference>
<feature type="transmembrane region" description="Helical" evidence="2">
    <location>
        <begin position="18"/>
        <end position="35"/>
    </location>
</feature>
<dbReference type="Proteomes" id="UP001177023">
    <property type="component" value="Unassembled WGS sequence"/>
</dbReference>
<keyword evidence="2" id="KW-0812">Transmembrane</keyword>
<dbReference type="EMBL" id="CATQJA010002632">
    <property type="protein sequence ID" value="CAJ0574670.1"/>
    <property type="molecule type" value="Genomic_DNA"/>
</dbReference>
<evidence type="ECO:0000313" key="5">
    <source>
        <dbReference type="Proteomes" id="UP001177023"/>
    </source>
</evidence>
<name>A0AA36CFW0_9BILA</name>
<dbReference type="EMBL" id="CATQJA010001518">
    <property type="protein sequence ID" value="CAJ0567601.1"/>
    <property type="molecule type" value="Genomic_DNA"/>
</dbReference>
<comment type="caution">
    <text evidence="3">The sequence shown here is derived from an EMBL/GenBank/DDBJ whole genome shotgun (WGS) entry which is preliminary data.</text>
</comment>
<feature type="non-terminal residue" evidence="3">
    <location>
        <position position="87"/>
    </location>
</feature>